<dbReference type="OrthoDB" id="3625704at2"/>
<comment type="caution">
    <text evidence="2">The sequence shown here is derived from an EMBL/GenBank/DDBJ whole genome shotgun (WGS) entry which is preliminary data.</text>
</comment>
<evidence type="ECO:0000313" key="2">
    <source>
        <dbReference type="EMBL" id="KDN17605.1"/>
    </source>
</evidence>
<proteinExistence type="predicted"/>
<evidence type="ECO:0000256" key="1">
    <source>
        <dbReference type="SAM" id="SignalP"/>
    </source>
</evidence>
<dbReference type="EMBL" id="JMQI01000071">
    <property type="protein sequence ID" value="KDN17605.1"/>
    <property type="molecule type" value="Genomic_DNA"/>
</dbReference>
<reference evidence="2 3" key="1">
    <citation type="submission" date="2014-05" db="EMBL/GenBank/DDBJ databases">
        <title>Draft genome sequence of Amycolatopsis rifamycinica DSM 46095.</title>
        <authorList>
            <person name="Lal R."/>
            <person name="Saxena A."/>
            <person name="Kumari R."/>
            <person name="Mukherjee U."/>
            <person name="Singh P."/>
            <person name="Sangwan N."/>
            <person name="Mahato N.K."/>
        </authorList>
    </citation>
    <scope>NUCLEOTIDE SEQUENCE [LARGE SCALE GENOMIC DNA]</scope>
    <source>
        <strain evidence="2 3">DSM 46095</strain>
    </source>
</reference>
<dbReference type="Proteomes" id="UP000027345">
    <property type="component" value="Unassembled WGS sequence"/>
</dbReference>
<organism evidence="2 3">
    <name type="scientific">Amycolatopsis rifamycinica</name>
    <dbReference type="NCBI Taxonomy" id="287986"/>
    <lineage>
        <taxon>Bacteria</taxon>
        <taxon>Bacillati</taxon>
        <taxon>Actinomycetota</taxon>
        <taxon>Actinomycetes</taxon>
        <taxon>Pseudonocardiales</taxon>
        <taxon>Pseudonocardiaceae</taxon>
        <taxon>Amycolatopsis</taxon>
    </lineage>
</organism>
<evidence type="ECO:0000313" key="3">
    <source>
        <dbReference type="Proteomes" id="UP000027345"/>
    </source>
</evidence>
<gene>
    <name evidence="2" type="ORF">DV20_35350</name>
</gene>
<feature type="chain" id="PRO_5001631387" description="Secreted protein" evidence="1">
    <location>
        <begin position="29"/>
        <end position="170"/>
    </location>
</feature>
<evidence type="ECO:0008006" key="4">
    <source>
        <dbReference type="Google" id="ProtNLM"/>
    </source>
</evidence>
<dbReference type="RefSeq" id="WP_043787468.1">
    <property type="nucleotide sequence ID" value="NZ_JMQI01000071.1"/>
</dbReference>
<protein>
    <recommendedName>
        <fullName evidence="4">Secreted protein</fullName>
    </recommendedName>
</protein>
<keyword evidence="1" id="KW-0732">Signal</keyword>
<feature type="signal peptide" evidence="1">
    <location>
        <begin position="1"/>
        <end position="28"/>
    </location>
</feature>
<dbReference type="AlphaFoldDB" id="A0A066TRW7"/>
<keyword evidence="3" id="KW-1185">Reference proteome</keyword>
<name>A0A066TRW7_9PSEU</name>
<accession>A0A066TRW7</accession>
<sequence length="170" mass="16774">MRVYVKRILQVALISGGLLAVGTGAASAAPTGVDPAQALATVLPAVQESPVPALESLAPAVLHTVPASLFQLSPSTAVDELAEPNLNAPVGSELTATELPALPAVSASVADPGQDERADTPLAGIPLLSELLPNIQGLLPAKAPALAGVPNLTQNGPGSLVGSATSLLGH</sequence>